<evidence type="ECO:0000313" key="1">
    <source>
        <dbReference type="EMBL" id="JAH30048.1"/>
    </source>
</evidence>
<proteinExistence type="predicted"/>
<sequence>MQDFLALLWSCPVSTIEKDSSSIFNTPPTHPMYSSSYCNIASYLQIARGNVTYMSHRKHTNFASLFIIPFVNCCHQ</sequence>
<accession>A0A0E9RNV4</accession>
<dbReference type="AlphaFoldDB" id="A0A0E9RNV4"/>
<protein>
    <submittedName>
        <fullName evidence="1">Uncharacterized protein</fullName>
    </submittedName>
</protein>
<organism evidence="1">
    <name type="scientific">Anguilla anguilla</name>
    <name type="common">European freshwater eel</name>
    <name type="synonym">Muraena anguilla</name>
    <dbReference type="NCBI Taxonomy" id="7936"/>
    <lineage>
        <taxon>Eukaryota</taxon>
        <taxon>Metazoa</taxon>
        <taxon>Chordata</taxon>
        <taxon>Craniata</taxon>
        <taxon>Vertebrata</taxon>
        <taxon>Euteleostomi</taxon>
        <taxon>Actinopterygii</taxon>
        <taxon>Neopterygii</taxon>
        <taxon>Teleostei</taxon>
        <taxon>Anguilliformes</taxon>
        <taxon>Anguillidae</taxon>
        <taxon>Anguilla</taxon>
    </lineage>
</organism>
<name>A0A0E9RNV4_ANGAN</name>
<dbReference type="EMBL" id="GBXM01078529">
    <property type="protein sequence ID" value="JAH30048.1"/>
    <property type="molecule type" value="Transcribed_RNA"/>
</dbReference>
<reference evidence="1" key="2">
    <citation type="journal article" date="2015" name="Fish Shellfish Immunol.">
        <title>Early steps in the European eel (Anguilla anguilla)-Vibrio vulnificus interaction in the gills: Role of the RtxA13 toxin.</title>
        <authorList>
            <person name="Callol A."/>
            <person name="Pajuelo D."/>
            <person name="Ebbesson L."/>
            <person name="Teles M."/>
            <person name="MacKenzie S."/>
            <person name="Amaro C."/>
        </authorList>
    </citation>
    <scope>NUCLEOTIDE SEQUENCE</scope>
</reference>
<reference evidence="1" key="1">
    <citation type="submission" date="2014-11" db="EMBL/GenBank/DDBJ databases">
        <authorList>
            <person name="Amaro Gonzalez C."/>
        </authorList>
    </citation>
    <scope>NUCLEOTIDE SEQUENCE</scope>
</reference>